<dbReference type="Pfam" id="PF07470">
    <property type="entry name" value="Glyco_hydro_88"/>
    <property type="match status" value="1"/>
</dbReference>
<dbReference type="InterPro" id="IPR010905">
    <property type="entry name" value="Glyco_hydro_88"/>
</dbReference>
<comment type="caution">
    <text evidence="2">The sequence shown here is derived from an EMBL/GenBank/DDBJ whole genome shotgun (WGS) entry which is preliminary data.</text>
</comment>
<dbReference type="EMBL" id="ANJZ01000023">
    <property type="protein sequence ID" value="EPC69278.1"/>
    <property type="molecule type" value="Genomic_DNA"/>
</dbReference>
<evidence type="ECO:0000313" key="3">
    <source>
        <dbReference type="Proteomes" id="UP000014264"/>
    </source>
</evidence>
<dbReference type="InterPro" id="IPR008928">
    <property type="entry name" value="6-hairpin_glycosidase_sf"/>
</dbReference>
<proteinExistence type="predicted"/>
<feature type="non-terminal residue" evidence="2">
    <location>
        <position position="1"/>
    </location>
</feature>
<accession>A0A829H1T2</accession>
<keyword evidence="1 2" id="KW-0378">Hydrolase</keyword>
<sequence length="293" mass="33578">FSKNGQVFFHIFWVVTLIMQSRLTLMDLPEFHVLAANWAEDIYGTFPRTTEGGLEHFTTGDDKLSLNRNHQQLWADTVFMTNLFLAKMARMNNHEEWGEEATYQLLLHIKYLLDNKTMLFSHGWDFDKRDNFGNTFWCRGNSWMAYGIPLYLEIMQGKLPDAVSRYLIEVYQNQIQALFSLQSTDHLWHTVLDDSESYVESSGSAGIIAGTFLGLHMGILPKEFTGNAQQSIRSLMGKVDDRGIVTDVSAGTPISANRETYKHIRKLPMVYGQALTICAFAEYLNFSHSEKHV</sequence>
<evidence type="ECO:0000313" key="2">
    <source>
        <dbReference type="EMBL" id="EPC69278.1"/>
    </source>
</evidence>
<protein>
    <submittedName>
        <fullName evidence="2">Glycosyl hydrolase family protein</fullName>
    </submittedName>
</protein>
<dbReference type="InterPro" id="IPR052043">
    <property type="entry name" value="PolySaccharide_Degr_Enz"/>
</dbReference>
<dbReference type="SUPFAM" id="SSF48208">
    <property type="entry name" value="Six-hairpin glycosidases"/>
    <property type="match status" value="1"/>
</dbReference>
<dbReference type="PANTHER" id="PTHR33886:SF8">
    <property type="entry name" value="UNSATURATED RHAMNOGALACTURONAN HYDROLASE (EUROFUNG)"/>
    <property type="match status" value="1"/>
</dbReference>
<dbReference type="PANTHER" id="PTHR33886">
    <property type="entry name" value="UNSATURATED RHAMNOGALACTURONAN HYDROLASE (EUROFUNG)"/>
    <property type="match status" value="1"/>
</dbReference>
<dbReference type="Gene3D" id="1.50.10.10">
    <property type="match status" value="1"/>
</dbReference>
<organism evidence="2 3">
    <name type="scientific">Lacticaseibacillus paracasei subsp. paracasei Lpp14</name>
    <dbReference type="NCBI Taxonomy" id="1256204"/>
    <lineage>
        <taxon>Bacteria</taxon>
        <taxon>Bacillati</taxon>
        <taxon>Bacillota</taxon>
        <taxon>Bacilli</taxon>
        <taxon>Lactobacillales</taxon>
        <taxon>Lactobacillaceae</taxon>
        <taxon>Lacticaseibacillus</taxon>
    </lineage>
</organism>
<dbReference type="InterPro" id="IPR012341">
    <property type="entry name" value="6hp_glycosidase-like_sf"/>
</dbReference>
<reference evidence="2 3" key="1">
    <citation type="journal article" date="2013" name="PLoS ONE">
        <title>Lactobacillus paracasei comparative genomics: towards species pan-genome definition and exploitation of diversity.</title>
        <authorList>
            <person name="Smokvina T."/>
            <person name="Wels M."/>
            <person name="Polka J."/>
            <person name="Chervaux C."/>
            <person name="Brisse S."/>
            <person name="Boekhorst J."/>
            <person name="van Hylckama Vlieg J.E."/>
            <person name="Siezen R.J."/>
        </authorList>
    </citation>
    <scope>NUCLEOTIDE SEQUENCE [LARGE SCALE GENOMIC DNA]</scope>
    <source>
        <strain evidence="2 3">Lpp14</strain>
    </source>
</reference>
<name>A0A829H1T2_LACPA</name>
<dbReference type="GO" id="GO:0005975">
    <property type="term" value="P:carbohydrate metabolic process"/>
    <property type="evidence" value="ECO:0007669"/>
    <property type="project" value="InterPro"/>
</dbReference>
<evidence type="ECO:0000256" key="1">
    <source>
        <dbReference type="ARBA" id="ARBA00022801"/>
    </source>
</evidence>
<dbReference type="GO" id="GO:0016787">
    <property type="term" value="F:hydrolase activity"/>
    <property type="evidence" value="ECO:0007669"/>
    <property type="project" value="UniProtKB-KW"/>
</dbReference>
<dbReference type="Proteomes" id="UP000014264">
    <property type="component" value="Unassembled WGS sequence"/>
</dbReference>
<dbReference type="AlphaFoldDB" id="A0A829H1T2"/>
<gene>
    <name evidence="2" type="ORF">Lpp14_00814</name>
</gene>